<dbReference type="AlphaFoldDB" id="A0AAN7GCW5"/>
<keyword evidence="3" id="KW-1185">Reference proteome</keyword>
<dbReference type="Proteomes" id="UP001324115">
    <property type="component" value="Unassembled WGS sequence"/>
</dbReference>
<evidence type="ECO:0000313" key="2">
    <source>
        <dbReference type="EMBL" id="KAK4607536.1"/>
    </source>
</evidence>
<evidence type="ECO:0000313" key="3">
    <source>
        <dbReference type="Proteomes" id="UP001324115"/>
    </source>
</evidence>
<feature type="coiled-coil region" evidence="1">
    <location>
        <begin position="70"/>
        <end position="127"/>
    </location>
</feature>
<gene>
    <name evidence="2" type="ORF">RGQ29_001399</name>
</gene>
<protein>
    <submittedName>
        <fullName evidence="2">Uncharacterized protein</fullName>
    </submittedName>
</protein>
<sequence>MPKEYSRVVLPLTQDSISIADGDDVSLVDDTTNFERPIGRKAEKANRKKKASGKDVGEYLAKKIKVIENLQEQEKESLRIKAERVRLEELRDKERIQLEELRDRDRVRFEEKRIQMEEERLRIEKEKFRIKSMIEDDRIMNLDISDIFEALRLFYEQLQEGILARQASTK</sequence>
<organism evidence="2 3">
    <name type="scientific">Quercus rubra</name>
    <name type="common">Northern red oak</name>
    <name type="synonym">Quercus borealis</name>
    <dbReference type="NCBI Taxonomy" id="3512"/>
    <lineage>
        <taxon>Eukaryota</taxon>
        <taxon>Viridiplantae</taxon>
        <taxon>Streptophyta</taxon>
        <taxon>Embryophyta</taxon>
        <taxon>Tracheophyta</taxon>
        <taxon>Spermatophyta</taxon>
        <taxon>Magnoliopsida</taxon>
        <taxon>eudicotyledons</taxon>
        <taxon>Gunneridae</taxon>
        <taxon>Pentapetalae</taxon>
        <taxon>rosids</taxon>
        <taxon>fabids</taxon>
        <taxon>Fagales</taxon>
        <taxon>Fagaceae</taxon>
        <taxon>Quercus</taxon>
    </lineage>
</organism>
<name>A0AAN7GCW5_QUERU</name>
<dbReference type="EMBL" id="JAXUIC010000001">
    <property type="protein sequence ID" value="KAK4607536.1"/>
    <property type="molecule type" value="Genomic_DNA"/>
</dbReference>
<evidence type="ECO:0000256" key="1">
    <source>
        <dbReference type="SAM" id="Coils"/>
    </source>
</evidence>
<reference evidence="2 3" key="1">
    <citation type="journal article" date="2023" name="G3 (Bethesda)">
        <title>A haplotype-resolved chromosome-scale genome for Quercus rubra L. provides insights into the genetics of adaptive traits for red oak species.</title>
        <authorList>
            <person name="Kapoor B."/>
            <person name="Jenkins J."/>
            <person name="Schmutz J."/>
            <person name="Zhebentyayeva T."/>
            <person name="Kuelheim C."/>
            <person name="Coggeshall M."/>
            <person name="Heim C."/>
            <person name="Lasky J.R."/>
            <person name="Leites L."/>
            <person name="Islam-Faridi N."/>
            <person name="Romero-Severson J."/>
            <person name="DeLeo V.L."/>
            <person name="Lucas S.M."/>
            <person name="Lazic D."/>
            <person name="Gailing O."/>
            <person name="Carlson J."/>
            <person name="Staton M."/>
        </authorList>
    </citation>
    <scope>NUCLEOTIDE SEQUENCE [LARGE SCALE GENOMIC DNA]</scope>
    <source>
        <strain evidence="2">Pseudo-F2</strain>
    </source>
</reference>
<keyword evidence="1" id="KW-0175">Coiled coil</keyword>
<proteinExistence type="predicted"/>
<accession>A0AAN7GCW5</accession>
<comment type="caution">
    <text evidence="2">The sequence shown here is derived from an EMBL/GenBank/DDBJ whole genome shotgun (WGS) entry which is preliminary data.</text>
</comment>